<name>A0AAN7YM19_9PEZI</name>
<evidence type="ECO:0000313" key="2">
    <source>
        <dbReference type="Proteomes" id="UP001310890"/>
    </source>
</evidence>
<proteinExistence type="predicted"/>
<dbReference type="AlphaFoldDB" id="A0AAN7YM19"/>
<dbReference type="EMBL" id="JAVRRL010000158">
    <property type="protein sequence ID" value="KAK5105750.1"/>
    <property type="molecule type" value="Genomic_DNA"/>
</dbReference>
<protein>
    <submittedName>
        <fullName evidence="1">Uncharacterized protein</fullName>
    </submittedName>
</protein>
<evidence type="ECO:0000313" key="1">
    <source>
        <dbReference type="EMBL" id="KAK5105750.1"/>
    </source>
</evidence>
<organism evidence="1 2">
    <name type="scientific">Meristemomyces frigidus</name>
    <dbReference type="NCBI Taxonomy" id="1508187"/>
    <lineage>
        <taxon>Eukaryota</taxon>
        <taxon>Fungi</taxon>
        <taxon>Dikarya</taxon>
        <taxon>Ascomycota</taxon>
        <taxon>Pezizomycotina</taxon>
        <taxon>Dothideomycetes</taxon>
        <taxon>Dothideomycetidae</taxon>
        <taxon>Mycosphaerellales</taxon>
        <taxon>Teratosphaeriaceae</taxon>
        <taxon>Meristemomyces</taxon>
    </lineage>
</organism>
<comment type="caution">
    <text evidence="1">The sequence shown here is derived from an EMBL/GenBank/DDBJ whole genome shotgun (WGS) entry which is preliminary data.</text>
</comment>
<dbReference type="Proteomes" id="UP001310890">
    <property type="component" value="Unassembled WGS sequence"/>
</dbReference>
<gene>
    <name evidence="1" type="ORF">LTR62_002186</name>
</gene>
<reference evidence="1" key="1">
    <citation type="submission" date="2023-08" db="EMBL/GenBank/DDBJ databases">
        <title>Black Yeasts Isolated from many extreme environments.</title>
        <authorList>
            <person name="Coleine C."/>
            <person name="Stajich J.E."/>
            <person name="Selbmann L."/>
        </authorList>
    </citation>
    <scope>NUCLEOTIDE SEQUENCE</scope>
    <source>
        <strain evidence="1">CCFEE 5401</strain>
    </source>
</reference>
<sequence length="603" mass="68031">MDQQEVDDDFSLAHQLHTLLQLPRQTREGIDELLDDCRRRLKRRMTSITEFVSLLRYILEGRPQSFDILKVEELVECVSASTEGRAVADDAIDSSGSEGDTETPLRRCKTTRTDWKKTYSCRRTLIEKWSIDVVFYYGFHLAERSFTEAAITATYRHGGSFETLREPLNRQIWASIPKNESRVGANRTRRNVAENFKRIVRSDMDSLKGPTETFAPDLLADLVYEKDENGIIRAYSWIGNDGTHYVSPGFPASPGTRNIERDVPSSVADTIPSSILVQQQVAPSTRSAQQDLTSSISKITRVLCNQHTPRRAAELVAPAEVIRTSPVSTLQRRPRGAEWNEDCAVEEHNCSSTEKAGGAVGNKRRKDELAGQGHSLVSEMVSNISANAEVRFIASIGTSIWSCTSSDYDTLQGDWHRKYLSCLETLRHTFQDAAGRTSKRTQQLMICATKWLGQLQLAKLATSQDSSASCDAIAMSGSTFSRLSELGFQPFRCVLIKDERFNDDDCINVHQFLKRFERRYKSQSIEAQDPGTGDTLSMDPQTIIERYEAVCNVPLSKIRPEEVVNLLDIRDILSLARPRALILERFQRPFDWVAKGTRPGKDY</sequence>
<accession>A0AAN7YM19</accession>